<dbReference type="Gene3D" id="3.55.50.30">
    <property type="match status" value="1"/>
</dbReference>
<dbReference type="EMBL" id="JBBKTX010000028">
    <property type="protein sequence ID" value="MFK4754339.1"/>
    <property type="molecule type" value="Genomic_DNA"/>
</dbReference>
<dbReference type="PANTHER" id="PTHR30273:SF2">
    <property type="entry name" value="PROTEIN FECR"/>
    <property type="match status" value="1"/>
</dbReference>
<comment type="caution">
    <text evidence="4">The sequence shown here is derived from an EMBL/GenBank/DDBJ whole genome shotgun (WGS) entry which is preliminary data.</text>
</comment>
<keyword evidence="1" id="KW-0812">Transmembrane</keyword>
<sequence length="342" mass="38122">MNTQTHTPQKADNTGTIKMAAADWCMRIQSDECSPLDRAAFEQWLQENPEHEQAYNKILRVWLLSEHLVPSSVEARQEENPPAETSGIVQLPPYQQPPRWQWQQNARLLSLAALLLIPFGYGGWLLNWLPNEYHRYSTDQVRQEVTLPDGTQVEMNLNTHITYANFRDRRHVDISGNGEAFFKVAHNATHPFEISAANGTITVTGTAFNVWKYQQDVVVTVAAGSVIVSNNASDLHLTPGMQAEYSGHDSPQSEPGNIDQALAWQSGKLVLDDQPLSVAIPQIDRYLDHSITLNDAAVANLRIGGIYNTDNLDGLVDSLPQALPLTVEKRLFGGLVLSSRHQ</sequence>
<proteinExistence type="predicted"/>
<organism evidence="4 5">
    <name type="scientific">Oceanobacter antarcticus</name>
    <dbReference type="NCBI Taxonomy" id="3133425"/>
    <lineage>
        <taxon>Bacteria</taxon>
        <taxon>Pseudomonadati</taxon>
        <taxon>Pseudomonadota</taxon>
        <taxon>Gammaproteobacteria</taxon>
        <taxon>Oceanospirillales</taxon>
        <taxon>Oceanospirillaceae</taxon>
        <taxon>Oceanobacter</taxon>
    </lineage>
</organism>
<dbReference type="PANTHER" id="PTHR30273">
    <property type="entry name" value="PERIPLASMIC SIGNAL SENSOR AND SIGMA FACTOR ACTIVATOR FECR-RELATED"/>
    <property type="match status" value="1"/>
</dbReference>
<dbReference type="InterPro" id="IPR012373">
    <property type="entry name" value="Ferrdict_sens_TM"/>
</dbReference>
<evidence type="ECO:0000259" key="2">
    <source>
        <dbReference type="Pfam" id="PF04773"/>
    </source>
</evidence>
<dbReference type="InterPro" id="IPR006860">
    <property type="entry name" value="FecR"/>
</dbReference>
<evidence type="ECO:0000313" key="4">
    <source>
        <dbReference type="EMBL" id="MFK4754339.1"/>
    </source>
</evidence>
<dbReference type="Pfam" id="PF04773">
    <property type="entry name" value="FecR"/>
    <property type="match status" value="1"/>
</dbReference>
<evidence type="ECO:0000256" key="1">
    <source>
        <dbReference type="SAM" id="Phobius"/>
    </source>
</evidence>
<keyword evidence="1" id="KW-0472">Membrane</keyword>
<feature type="transmembrane region" description="Helical" evidence="1">
    <location>
        <begin position="108"/>
        <end position="129"/>
    </location>
</feature>
<dbReference type="Proteomes" id="UP001620597">
    <property type="component" value="Unassembled WGS sequence"/>
</dbReference>
<feature type="domain" description="FecR N-terminal" evidence="3">
    <location>
        <begin position="20"/>
        <end position="60"/>
    </location>
</feature>
<gene>
    <name evidence="4" type="ORF">WG929_18185</name>
</gene>
<keyword evidence="5" id="KW-1185">Reference proteome</keyword>
<name>A0ABW8NMX1_9GAMM</name>
<keyword evidence="1" id="KW-1133">Transmembrane helix</keyword>
<evidence type="ECO:0000313" key="5">
    <source>
        <dbReference type="Proteomes" id="UP001620597"/>
    </source>
</evidence>
<protein>
    <submittedName>
        <fullName evidence="4">FecR family protein</fullName>
    </submittedName>
</protein>
<dbReference type="Pfam" id="PF16220">
    <property type="entry name" value="DUF4880"/>
    <property type="match status" value="1"/>
</dbReference>
<dbReference type="InterPro" id="IPR032623">
    <property type="entry name" value="FecR_N"/>
</dbReference>
<evidence type="ECO:0000259" key="3">
    <source>
        <dbReference type="Pfam" id="PF16220"/>
    </source>
</evidence>
<accession>A0ABW8NMX1</accession>
<reference evidence="4 5" key="1">
    <citation type="submission" date="2024-03" db="EMBL/GenBank/DDBJ databases">
        <title>High-quality draft genome sequence of Oceanobacter sp. wDCs-4.</title>
        <authorList>
            <person name="Dong C."/>
        </authorList>
    </citation>
    <scope>NUCLEOTIDE SEQUENCE [LARGE SCALE GENOMIC DNA]</scope>
    <source>
        <strain evidence="5">wDCs-4</strain>
    </source>
</reference>
<dbReference type="PIRSF" id="PIRSF018266">
    <property type="entry name" value="FecR"/>
    <property type="match status" value="1"/>
</dbReference>
<dbReference type="RefSeq" id="WP_416207223.1">
    <property type="nucleotide sequence ID" value="NZ_JBBKTX010000028.1"/>
</dbReference>
<feature type="domain" description="FecR protein" evidence="2">
    <location>
        <begin position="136"/>
        <end position="226"/>
    </location>
</feature>
<dbReference type="Gene3D" id="2.60.120.1440">
    <property type="match status" value="1"/>
</dbReference>